<keyword evidence="5" id="KW-0396">Initiation factor</keyword>
<comment type="similarity">
    <text evidence="3 11">Belongs to the gastrin/cholecystokinin family.</text>
</comment>
<feature type="non-terminal residue" evidence="14">
    <location>
        <position position="313"/>
    </location>
</feature>
<dbReference type="GO" id="GO:0005576">
    <property type="term" value="C:extracellular region"/>
    <property type="evidence" value="ECO:0007669"/>
    <property type="project" value="UniProtKB-SubCell"/>
</dbReference>
<gene>
    <name evidence="14" type="primary">Eif1b_1</name>
    <name evidence="14" type="ORF">GTO96_0010998</name>
</gene>
<evidence type="ECO:0000256" key="11">
    <source>
        <dbReference type="RuleBase" id="RU004362"/>
    </source>
</evidence>
<evidence type="ECO:0000256" key="9">
    <source>
        <dbReference type="ARBA" id="ARBA00022917"/>
    </source>
</evidence>
<dbReference type="GO" id="GO:0010468">
    <property type="term" value="P:regulation of gene expression"/>
    <property type="evidence" value="ECO:0007669"/>
    <property type="project" value="UniProtKB-ARBA"/>
</dbReference>
<dbReference type="SUPFAM" id="SSF55159">
    <property type="entry name" value="eIF1-like"/>
    <property type="match status" value="1"/>
</dbReference>
<evidence type="ECO:0000313" key="15">
    <source>
        <dbReference type="Proteomes" id="UP000886611"/>
    </source>
</evidence>
<feature type="domain" description="SUI1" evidence="13">
    <location>
        <begin position="56"/>
        <end position="126"/>
    </location>
</feature>
<evidence type="ECO:0000256" key="2">
    <source>
        <dbReference type="ARBA" id="ARBA00005422"/>
    </source>
</evidence>
<evidence type="ECO:0000256" key="6">
    <source>
        <dbReference type="ARBA" id="ARBA00022553"/>
    </source>
</evidence>
<dbReference type="PANTHER" id="PTHR10388">
    <property type="entry name" value="EUKARYOTIC TRANSLATION INITIATION FACTOR SUI1"/>
    <property type="match status" value="1"/>
</dbReference>
<dbReference type="CDD" id="cd11566">
    <property type="entry name" value="eIF1_SUI1"/>
    <property type="match status" value="1"/>
</dbReference>
<dbReference type="InterPro" id="IPR036877">
    <property type="entry name" value="SUI1_dom_sf"/>
</dbReference>
<keyword evidence="6" id="KW-0597">Phosphoprotein</keyword>
<dbReference type="EMBL" id="JAATIS010004753">
    <property type="protein sequence ID" value="KAG2460844.1"/>
    <property type="molecule type" value="Genomic_DNA"/>
</dbReference>
<dbReference type="PROSITE" id="PS50296">
    <property type="entry name" value="SUI1"/>
    <property type="match status" value="1"/>
</dbReference>
<keyword evidence="8" id="KW-0027">Amidation</keyword>
<dbReference type="FunFam" id="3.30.780.10:FF:000003">
    <property type="entry name" value="Eukaryotic translation initiation factor 1b"/>
    <property type="match status" value="1"/>
</dbReference>
<keyword evidence="10" id="KW-0007">Acetylation</keyword>
<dbReference type="NCBIfam" id="TIGR01160">
    <property type="entry name" value="SUI1_MOF2"/>
    <property type="match status" value="1"/>
</dbReference>
<evidence type="ECO:0000256" key="3">
    <source>
        <dbReference type="ARBA" id="ARBA00006273"/>
    </source>
</evidence>
<feature type="compositionally biased region" description="Basic and acidic residues" evidence="12">
    <location>
        <begin position="171"/>
        <end position="184"/>
    </location>
</feature>
<dbReference type="InterPro" id="IPR001651">
    <property type="entry name" value="Gastrin/CCK"/>
</dbReference>
<name>A0A8X8BN73_POLSE</name>
<accession>A0A8X8BN73</accession>
<dbReference type="Pfam" id="PF00918">
    <property type="entry name" value="Gastrin"/>
    <property type="match status" value="1"/>
</dbReference>
<dbReference type="InterPro" id="IPR013152">
    <property type="entry name" value="Gastrin/cholecystokinin_CS"/>
</dbReference>
<evidence type="ECO:0000256" key="1">
    <source>
        <dbReference type="ARBA" id="ARBA00004613"/>
    </source>
</evidence>
<dbReference type="GO" id="GO:0005179">
    <property type="term" value="F:hormone activity"/>
    <property type="evidence" value="ECO:0007669"/>
    <property type="project" value="InterPro"/>
</dbReference>
<keyword evidence="7" id="KW-0165">Cleavage on pair of basic residues</keyword>
<proteinExistence type="inferred from homology"/>
<dbReference type="Gene3D" id="3.30.780.10">
    <property type="entry name" value="SUI1-like domain"/>
    <property type="match status" value="1"/>
</dbReference>
<feature type="region of interest" description="Disordered" evidence="12">
    <location>
        <begin position="152"/>
        <end position="184"/>
    </location>
</feature>
<dbReference type="InterPro" id="IPR005874">
    <property type="entry name" value="SUI1_euk"/>
</dbReference>
<sequence length="313" mass="35126">METHTVKGYSKMAALFTEDTFQNARRVAQREERDQDPFADATKGDDLLPAGTEDYIHIRIQQRNGRKTLTTVQGIAEEYDKKKLVKAFKKKFACNGTVIEHPEYGEVIQLQGDQRKNICQFLTEFMSDIFPNPAAYTRSVQSLLANNAAPQKCAARSGPPHPPTRSYATAKDLKQRGSHMETEGSPRVVMLTSRMTSSKVYACALLGVCALVTICAARPREESLIAVGKAVAHRTGGKDRGLPARIVRRDWMDSLTEEERQYMSKYIPQMLAELSNSEGYNHVMNSVHPIIDRDYNGWMDFGRRSTGDGEQDS</sequence>
<evidence type="ECO:0000256" key="4">
    <source>
        <dbReference type="ARBA" id="ARBA00022525"/>
    </source>
</evidence>
<comment type="subcellular location">
    <subcellularLocation>
        <location evidence="1 11">Secreted</location>
    </subcellularLocation>
</comment>
<dbReference type="Proteomes" id="UP000886611">
    <property type="component" value="Unassembled WGS sequence"/>
</dbReference>
<keyword evidence="4" id="KW-0964">Secreted</keyword>
<protein>
    <submittedName>
        <fullName evidence="14">EIF1B factor</fullName>
    </submittedName>
</protein>
<dbReference type="GO" id="GO:0080090">
    <property type="term" value="P:regulation of primary metabolic process"/>
    <property type="evidence" value="ECO:0007669"/>
    <property type="project" value="UniProtKB-ARBA"/>
</dbReference>
<dbReference type="InterPro" id="IPR001950">
    <property type="entry name" value="SUI1"/>
</dbReference>
<evidence type="ECO:0000313" key="14">
    <source>
        <dbReference type="EMBL" id="KAG2460844.1"/>
    </source>
</evidence>
<keyword evidence="9" id="KW-0648">Protein biosynthesis</keyword>
<evidence type="ECO:0000259" key="13">
    <source>
        <dbReference type="PROSITE" id="PS50296"/>
    </source>
</evidence>
<dbReference type="Pfam" id="PF01253">
    <property type="entry name" value="SUI1"/>
    <property type="match status" value="1"/>
</dbReference>
<evidence type="ECO:0000256" key="12">
    <source>
        <dbReference type="SAM" id="MobiDB-lite"/>
    </source>
</evidence>
<evidence type="ECO:0000256" key="7">
    <source>
        <dbReference type="ARBA" id="ARBA00022685"/>
    </source>
</evidence>
<keyword evidence="15" id="KW-1185">Reference proteome</keyword>
<comment type="similarity">
    <text evidence="2">Belongs to the SUI1 family.</text>
</comment>
<dbReference type="AlphaFoldDB" id="A0A8X8BN73"/>
<evidence type="ECO:0000256" key="10">
    <source>
        <dbReference type="ARBA" id="ARBA00022990"/>
    </source>
</evidence>
<evidence type="ECO:0000256" key="5">
    <source>
        <dbReference type="ARBA" id="ARBA00022540"/>
    </source>
</evidence>
<evidence type="ECO:0000256" key="8">
    <source>
        <dbReference type="ARBA" id="ARBA00022815"/>
    </source>
</evidence>
<organism evidence="14 15">
    <name type="scientific">Polypterus senegalus</name>
    <name type="common">Senegal bichir</name>
    <dbReference type="NCBI Taxonomy" id="55291"/>
    <lineage>
        <taxon>Eukaryota</taxon>
        <taxon>Metazoa</taxon>
        <taxon>Chordata</taxon>
        <taxon>Craniata</taxon>
        <taxon>Vertebrata</taxon>
        <taxon>Euteleostomi</taxon>
        <taxon>Actinopterygii</taxon>
        <taxon>Polypteriformes</taxon>
        <taxon>Polypteridae</taxon>
        <taxon>Polypterus</taxon>
    </lineage>
</organism>
<dbReference type="PROSITE" id="PS00259">
    <property type="entry name" value="GASTRIN"/>
    <property type="match status" value="1"/>
</dbReference>
<comment type="caution">
    <text evidence="14">The sequence shown here is derived from an EMBL/GenBank/DDBJ whole genome shotgun (WGS) entry which is preliminary data.</text>
</comment>
<dbReference type="GO" id="GO:0003743">
    <property type="term" value="F:translation initiation factor activity"/>
    <property type="evidence" value="ECO:0007669"/>
    <property type="project" value="UniProtKB-KW"/>
</dbReference>
<reference evidence="14 15" key="1">
    <citation type="journal article" date="2021" name="Cell">
        <title>Tracing the genetic footprints of vertebrate landing in non-teleost ray-finned fishes.</title>
        <authorList>
            <person name="Bi X."/>
            <person name="Wang K."/>
            <person name="Yang L."/>
            <person name="Pan H."/>
            <person name="Jiang H."/>
            <person name="Wei Q."/>
            <person name="Fang M."/>
            <person name="Yu H."/>
            <person name="Zhu C."/>
            <person name="Cai Y."/>
            <person name="He Y."/>
            <person name="Gan X."/>
            <person name="Zeng H."/>
            <person name="Yu D."/>
            <person name="Zhu Y."/>
            <person name="Jiang H."/>
            <person name="Qiu Q."/>
            <person name="Yang H."/>
            <person name="Zhang Y.E."/>
            <person name="Wang W."/>
            <person name="Zhu M."/>
            <person name="He S."/>
            <person name="Zhang G."/>
        </authorList>
    </citation>
    <scope>NUCLEOTIDE SEQUENCE [LARGE SCALE GENOMIC DNA]</scope>
    <source>
        <strain evidence="14">Bchr_013</strain>
    </source>
</reference>
<feature type="non-terminal residue" evidence="14">
    <location>
        <position position="1"/>
    </location>
</feature>